<dbReference type="OrthoDB" id="10469881at2759"/>
<dbReference type="EMBL" id="NBNE01023224">
    <property type="protein sequence ID" value="OWY90340.1"/>
    <property type="molecule type" value="Genomic_DNA"/>
</dbReference>
<sequence length="146" mass="17415">MKRFKPVYDNYDEFFSALTEQCHATYQLLTKRSSHSIKLRNQTLAKKNIPEGDPRMLPSSFSFYSVTIFYTPGIEHSKKGKGNRQRRIIRCLGCGTKMKALTKRDGEETWKVVVTWWGYHNHIRSEERFRYYAENRRITRVIQRSD</sequence>
<keyword evidence="2" id="KW-1185">Reference proteome</keyword>
<reference evidence="2" key="1">
    <citation type="submission" date="2017-03" db="EMBL/GenBank/DDBJ databases">
        <title>Phytopthora megakarya and P. palmivora, two closely related causual agents of cacao black pod achieved similar genome size and gene model numbers by different mechanisms.</title>
        <authorList>
            <person name="Ali S."/>
            <person name="Shao J."/>
            <person name="Larry D.J."/>
            <person name="Kronmiller B."/>
            <person name="Shen D."/>
            <person name="Strem M.D."/>
            <person name="Melnick R.L."/>
            <person name="Guiltinan M.J."/>
            <person name="Tyler B.M."/>
            <person name="Meinhardt L.W."/>
            <person name="Bailey B.A."/>
        </authorList>
    </citation>
    <scope>NUCLEOTIDE SEQUENCE [LARGE SCALE GENOMIC DNA]</scope>
    <source>
        <strain evidence="2">zdho120</strain>
    </source>
</reference>
<proteinExistence type="predicted"/>
<gene>
    <name evidence="1" type="ORF">PHMEG_00041573</name>
</gene>
<evidence type="ECO:0008006" key="3">
    <source>
        <dbReference type="Google" id="ProtNLM"/>
    </source>
</evidence>
<accession>A0A225UBM3</accession>
<dbReference type="STRING" id="4795.A0A225UBM3"/>
<dbReference type="AlphaFoldDB" id="A0A225UBM3"/>
<evidence type="ECO:0000313" key="1">
    <source>
        <dbReference type="EMBL" id="OWY90340.1"/>
    </source>
</evidence>
<name>A0A225UBM3_9STRA</name>
<protein>
    <recommendedName>
        <fullName evidence="3">WRKY domain-containing protein</fullName>
    </recommendedName>
</protein>
<evidence type="ECO:0000313" key="2">
    <source>
        <dbReference type="Proteomes" id="UP000198211"/>
    </source>
</evidence>
<organism evidence="1 2">
    <name type="scientific">Phytophthora megakarya</name>
    <dbReference type="NCBI Taxonomy" id="4795"/>
    <lineage>
        <taxon>Eukaryota</taxon>
        <taxon>Sar</taxon>
        <taxon>Stramenopiles</taxon>
        <taxon>Oomycota</taxon>
        <taxon>Peronosporomycetes</taxon>
        <taxon>Peronosporales</taxon>
        <taxon>Peronosporaceae</taxon>
        <taxon>Phytophthora</taxon>
    </lineage>
</organism>
<comment type="caution">
    <text evidence="1">The sequence shown here is derived from an EMBL/GenBank/DDBJ whole genome shotgun (WGS) entry which is preliminary data.</text>
</comment>
<dbReference type="Proteomes" id="UP000198211">
    <property type="component" value="Unassembled WGS sequence"/>
</dbReference>